<evidence type="ECO:0000256" key="4">
    <source>
        <dbReference type="ARBA" id="ARBA00010480"/>
    </source>
</evidence>
<dbReference type="Gene3D" id="3.90.550.10">
    <property type="entry name" value="Spore Coat Polysaccharide Biosynthesis Protein SpsA, Chain A"/>
    <property type="match status" value="1"/>
</dbReference>
<protein>
    <recommendedName>
        <fullName evidence="5 11">Glucose-1-phosphate thymidylyltransferase</fullName>
        <ecNumber evidence="5 11">2.7.7.24</ecNumber>
    </recommendedName>
</protein>
<comment type="function">
    <text evidence="11">Catalyzes the formation of dTDP-glucose, from dTTP and glucose 1-phosphate, as well as its pyrophosphorolysis.</text>
</comment>
<dbReference type="RefSeq" id="WP_073275115.1">
    <property type="nucleotide sequence ID" value="NZ_FQVA01000002.1"/>
</dbReference>
<organism evidence="13 14">
    <name type="scientific">Microbulbifer donghaiensis</name>
    <dbReference type="NCBI Taxonomy" id="494016"/>
    <lineage>
        <taxon>Bacteria</taxon>
        <taxon>Pseudomonadati</taxon>
        <taxon>Pseudomonadota</taxon>
        <taxon>Gammaproteobacteria</taxon>
        <taxon>Cellvibrionales</taxon>
        <taxon>Microbulbiferaceae</taxon>
        <taxon>Microbulbifer</taxon>
    </lineage>
</organism>
<dbReference type="InterPro" id="IPR005835">
    <property type="entry name" value="NTP_transferase_dom"/>
</dbReference>
<dbReference type="InterPro" id="IPR005907">
    <property type="entry name" value="G1P_thy_trans_s"/>
</dbReference>
<evidence type="ECO:0000256" key="5">
    <source>
        <dbReference type="ARBA" id="ARBA00012461"/>
    </source>
</evidence>
<evidence type="ECO:0000256" key="7">
    <source>
        <dbReference type="ARBA" id="ARBA00022695"/>
    </source>
</evidence>
<sequence length="307" mass="33959">MLTNSSAVSDRKGIILAGGSGTRLYPLTKGVSKQLMPVYDKPMIYYPLTTLMLAGIRDILIITTPQEQCLFQNLLGDGTQWGINLSYAVQPSPDGLAQAFIIGREHVGNNPSALVLGDNIFYAERFSDVLRNADNRESGATVFGYHVADARAYGVAEFDAEGRVISIEEKPEQPKSNYAVTGLYFYDNQACDLAQEIQPSARGELEITDLNRMYLEQDLLNVELMGRGSAWLDTGTHDNLLEAAHFVQTIERRQGLKVACPEEVAFRKGFITAEQLEAQTQPLLKSGYGQYLLQVLAESQSDHLFAR</sequence>
<proteinExistence type="inferred from homology"/>
<gene>
    <name evidence="13" type="ORF">SAMN04487965_2231</name>
</gene>
<evidence type="ECO:0000313" key="14">
    <source>
        <dbReference type="Proteomes" id="UP000184170"/>
    </source>
</evidence>
<dbReference type="SUPFAM" id="SSF53448">
    <property type="entry name" value="Nucleotide-diphospho-sugar transferases"/>
    <property type="match status" value="1"/>
</dbReference>
<keyword evidence="6 11" id="KW-0808">Transferase</keyword>
<evidence type="ECO:0000256" key="8">
    <source>
        <dbReference type="ARBA" id="ARBA00022723"/>
    </source>
</evidence>
<comment type="pathway">
    <text evidence="2">Carbohydrate biosynthesis; dTDP-L-rhamnose biosynthesis.</text>
</comment>
<dbReference type="AlphaFoldDB" id="A0A1M5CKZ1"/>
<dbReference type="CDD" id="cd02538">
    <property type="entry name" value="G1P_TT_short"/>
    <property type="match status" value="1"/>
</dbReference>
<accession>A0A1M5CKZ1</accession>
<evidence type="ECO:0000256" key="6">
    <source>
        <dbReference type="ARBA" id="ARBA00022679"/>
    </source>
</evidence>
<evidence type="ECO:0000256" key="11">
    <source>
        <dbReference type="RuleBase" id="RU003706"/>
    </source>
</evidence>
<dbReference type="InterPro" id="IPR029044">
    <property type="entry name" value="Nucleotide-diphossugar_trans"/>
</dbReference>
<dbReference type="Pfam" id="PF00483">
    <property type="entry name" value="NTP_transferase"/>
    <property type="match status" value="1"/>
</dbReference>
<keyword evidence="9 11" id="KW-0460">Magnesium</keyword>
<evidence type="ECO:0000259" key="12">
    <source>
        <dbReference type="Pfam" id="PF00483"/>
    </source>
</evidence>
<dbReference type="GO" id="GO:0008879">
    <property type="term" value="F:glucose-1-phosphate thymidylyltransferase activity"/>
    <property type="evidence" value="ECO:0007669"/>
    <property type="project" value="UniProtKB-EC"/>
</dbReference>
<dbReference type="EMBL" id="FQVA01000002">
    <property type="protein sequence ID" value="SHF55378.1"/>
    <property type="molecule type" value="Genomic_DNA"/>
</dbReference>
<dbReference type="PANTHER" id="PTHR43532">
    <property type="entry name" value="GLUCOSE-1-PHOSPHATE THYMIDYLYLTRANSFERASE"/>
    <property type="match status" value="1"/>
</dbReference>
<dbReference type="GO" id="GO:0046872">
    <property type="term" value="F:metal ion binding"/>
    <property type="evidence" value="ECO:0007669"/>
    <property type="project" value="UniProtKB-KW"/>
</dbReference>
<evidence type="ECO:0000256" key="9">
    <source>
        <dbReference type="ARBA" id="ARBA00022842"/>
    </source>
</evidence>
<evidence type="ECO:0000256" key="1">
    <source>
        <dbReference type="ARBA" id="ARBA00001946"/>
    </source>
</evidence>
<comment type="cofactor">
    <cofactor evidence="1">
        <name>Mg(2+)</name>
        <dbReference type="ChEBI" id="CHEBI:18420"/>
    </cofactor>
</comment>
<keyword evidence="8 11" id="KW-0479">Metal-binding</keyword>
<dbReference type="FunFam" id="3.90.550.10:FF:000023">
    <property type="entry name" value="Glucose-1-phosphate thymidylyltransferase"/>
    <property type="match status" value="1"/>
</dbReference>
<evidence type="ECO:0000256" key="3">
    <source>
        <dbReference type="ARBA" id="ARBA00005125"/>
    </source>
</evidence>
<dbReference type="PANTHER" id="PTHR43532:SF1">
    <property type="entry name" value="GLUCOSE-1-PHOSPHATE THYMIDYLYLTRANSFERASE 1"/>
    <property type="match status" value="1"/>
</dbReference>
<dbReference type="OrthoDB" id="9803871at2"/>
<comment type="similarity">
    <text evidence="4 11">Belongs to the glucose-1-phosphate thymidylyltransferase family.</text>
</comment>
<reference evidence="14" key="1">
    <citation type="submission" date="2016-11" db="EMBL/GenBank/DDBJ databases">
        <authorList>
            <person name="Varghese N."/>
            <person name="Submissions S."/>
        </authorList>
    </citation>
    <scope>NUCLEOTIDE SEQUENCE [LARGE SCALE GENOMIC DNA]</scope>
    <source>
        <strain evidence="14">CGMCC 1.7063</strain>
    </source>
</reference>
<dbReference type="EC" id="2.7.7.24" evidence="5 11"/>
<keyword evidence="14" id="KW-1185">Reference proteome</keyword>
<feature type="domain" description="Nucleotidyl transferase" evidence="12">
    <location>
        <begin position="12"/>
        <end position="248"/>
    </location>
</feature>
<comment type="pathway">
    <text evidence="3">Bacterial outer membrane biogenesis; LPS O-antigen biosynthesis.</text>
</comment>
<evidence type="ECO:0000313" key="13">
    <source>
        <dbReference type="EMBL" id="SHF55378.1"/>
    </source>
</evidence>
<name>A0A1M5CKZ1_9GAMM</name>
<evidence type="ECO:0000256" key="10">
    <source>
        <dbReference type="ARBA" id="ARBA00049336"/>
    </source>
</evidence>
<keyword evidence="7 11" id="KW-0548">Nucleotidyltransferase</keyword>
<dbReference type="Proteomes" id="UP000184170">
    <property type="component" value="Unassembled WGS sequence"/>
</dbReference>
<dbReference type="STRING" id="494016.SAMN04487965_2231"/>
<dbReference type="NCBIfam" id="TIGR01207">
    <property type="entry name" value="rmlA"/>
    <property type="match status" value="1"/>
</dbReference>
<evidence type="ECO:0000256" key="2">
    <source>
        <dbReference type="ARBA" id="ARBA00004781"/>
    </source>
</evidence>
<comment type="catalytic activity">
    <reaction evidence="10 11">
        <text>dTTP + alpha-D-glucose 1-phosphate + H(+) = dTDP-alpha-D-glucose + diphosphate</text>
        <dbReference type="Rhea" id="RHEA:15225"/>
        <dbReference type="ChEBI" id="CHEBI:15378"/>
        <dbReference type="ChEBI" id="CHEBI:33019"/>
        <dbReference type="ChEBI" id="CHEBI:37568"/>
        <dbReference type="ChEBI" id="CHEBI:57477"/>
        <dbReference type="ChEBI" id="CHEBI:58601"/>
        <dbReference type="EC" id="2.7.7.24"/>
    </reaction>
</comment>